<name>A0A1F5GHS5_9BACT</name>
<dbReference type="Pfam" id="PF01943">
    <property type="entry name" value="Polysacc_synt"/>
    <property type="match status" value="1"/>
</dbReference>
<reference evidence="7 8" key="1">
    <citation type="journal article" date="2016" name="Nat. Commun.">
        <title>Thousands of microbial genomes shed light on interconnected biogeochemical processes in an aquifer system.</title>
        <authorList>
            <person name="Anantharaman K."/>
            <person name="Brown C.T."/>
            <person name="Hug L.A."/>
            <person name="Sharon I."/>
            <person name="Castelle C.J."/>
            <person name="Probst A.J."/>
            <person name="Thomas B.C."/>
            <person name="Singh A."/>
            <person name="Wilkins M.J."/>
            <person name="Karaoz U."/>
            <person name="Brodie E.L."/>
            <person name="Williams K.H."/>
            <person name="Hubbard S.S."/>
            <person name="Banfield J.F."/>
        </authorList>
    </citation>
    <scope>NUCLEOTIDE SEQUENCE [LARGE SCALE GENOMIC DNA]</scope>
</reference>
<evidence type="ECO:0008006" key="9">
    <source>
        <dbReference type="Google" id="ProtNLM"/>
    </source>
</evidence>
<sequence length="420" mass="46194">MINQIKDLIFTDTGKDTAIVFTGTIVNAAVGGIFFILAPRILGPADYGLFSVVIATGIMVANLANLGIDTGVLRFVKGEDSESQKILKLALESYLVIGLLVFVLGFVLSLPMARILGQPNISPLLKIAFSGVIFVLLTDFVQAVLQSKKKFLEASIVNIVSNVSRLLILLIAAYFFQINVYFLTFLFFFIYIVSVITGKLFVPLDFLKEKDHRAHFKKFFAFNSWIAASLAISSVPLDNYFLLKFAGPVATGIYAAPYKILAITDQLAGNFSRVLAPRFSSFTNDTQAIIFSKKTIPIVLFVISAILTAGILAEPIVRILLGNEYINSIPVFRVVAASYAFYFADTIAVSLIVYYLGKPNITFLITIIVIIIWAISSYILIPKYQAIGAAFADLISGITALSLFTGFVVWHFSKKIRTHE</sequence>
<dbReference type="STRING" id="1797715.A3D81_01320"/>
<comment type="caution">
    <text evidence="7">The sequence shown here is derived from an EMBL/GenBank/DDBJ whole genome shotgun (WGS) entry which is preliminary data.</text>
</comment>
<gene>
    <name evidence="7" type="ORF">A3D81_01320</name>
</gene>
<keyword evidence="4 6" id="KW-1133">Transmembrane helix</keyword>
<dbReference type="Proteomes" id="UP000178492">
    <property type="component" value="Unassembled WGS sequence"/>
</dbReference>
<dbReference type="GO" id="GO:0005886">
    <property type="term" value="C:plasma membrane"/>
    <property type="evidence" value="ECO:0007669"/>
    <property type="project" value="UniProtKB-SubCell"/>
</dbReference>
<feature type="transmembrane region" description="Helical" evidence="6">
    <location>
        <begin position="361"/>
        <end position="381"/>
    </location>
</feature>
<evidence type="ECO:0000313" key="8">
    <source>
        <dbReference type="Proteomes" id="UP000178492"/>
    </source>
</evidence>
<evidence type="ECO:0000256" key="6">
    <source>
        <dbReference type="SAM" id="Phobius"/>
    </source>
</evidence>
<protein>
    <recommendedName>
        <fullName evidence="9">Polysaccharide biosynthesis protein C-terminal domain-containing protein</fullName>
    </recommendedName>
</protein>
<feature type="transmembrane region" description="Helical" evidence="6">
    <location>
        <begin position="47"/>
        <end position="68"/>
    </location>
</feature>
<dbReference type="InterPro" id="IPR002797">
    <property type="entry name" value="Polysacc_synth"/>
</dbReference>
<keyword evidence="5 6" id="KW-0472">Membrane</keyword>
<feature type="transmembrane region" description="Helical" evidence="6">
    <location>
        <begin position="295"/>
        <end position="313"/>
    </location>
</feature>
<feature type="transmembrane region" description="Helical" evidence="6">
    <location>
        <begin position="89"/>
        <end position="112"/>
    </location>
</feature>
<evidence type="ECO:0000256" key="4">
    <source>
        <dbReference type="ARBA" id="ARBA00022989"/>
    </source>
</evidence>
<evidence type="ECO:0000313" key="7">
    <source>
        <dbReference type="EMBL" id="OGD91421.1"/>
    </source>
</evidence>
<feature type="transmembrane region" description="Helical" evidence="6">
    <location>
        <begin position="334"/>
        <end position="355"/>
    </location>
</feature>
<comment type="subcellular location">
    <subcellularLocation>
        <location evidence="1">Cell membrane</location>
        <topology evidence="1">Multi-pass membrane protein</topology>
    </subcellularLocation>
</comment>
<evidence type="ECO:0000256" key="1">
    <source>
        <dbReference type="ARBA" id="ARBA00004651"/>
    </source>
</evidence>
<evidence type="ECO:0000256" key="5">
    <source>
        <dbReference type="ARBA" id="ARBA00023136"/>
    </source>
</evidence>
<proteinExistence type="predicted"/>
<dbReference type="PANTHER" id="PTHR30250">
    <property type="entry name" value="PST FAMILY PREDICTED COLANIC ACID TRANSPORTER"/>
    <property type="match status" value="1"/>
</dbReference>
<feature type="transmembrane region" description="Helical" evidence="6">
    <location>
        <begin position="157"/>
        <end position="176"/>
    </location>
</feature>
<dbReference type="EMBL" id="MFBE01000015">
    <property type="protein sequence ID" value="OGD91421.1"/>
    <property type="molecule type" value="Genomic_DNA"/>
</dbReference>
<evidence type="ECO:0000256" key="2">
    <source>
        <dbReference type="ARBA" id="ARBA00022475"/>
    </source>
</evidence>
<dbReference type="AlphaFoldDB" id="A0A1F5GHS5"/>
<feature type="transmembrane region" description="Helical" evidence="6">
    <location>
        <begin position="20"/>
        <end position="41"/>
    </location>
</feature>
<organism evidence="7 8">
    <name type="scientific">Candidatus Curtissbacteria bacterium RIFCSPHIGHO2_02_FULL_40_17</name>
    <dbReference type="NCBI Taxonomy" id="1797715"/>
    <lineage>
        <taxon>Bacteria</taxon>
        <taxon>Candidatus Curtissiibacteriota</taxon>
    </lineage>
</organism>
<dbReference type="PANTHER" id="PTHR30250:SF11">
    <property type="entry name" value="O-ANTIGEN TRANSPORTER-RELATED"/>
    <property type="match status" value="1"/>
</dbReference>
<accession>A0A1F5GHS5</accession>
<feature type="transmembrane region" description="Helical" evidence="6">
    <location>
        <begin position="219"/>
        <end position="237"/>
    </location>
</feature>
<keyword evidence="2" id="KW-1003">Cell membrane</keyword>
<feature type="transmembrane region" description="Helical" evidence="6">
    <location>
        <begin position="388"/>
        <end position="412"/>
    </location>
</feature>
<keyword evidence="3 6" id="KW-0812">Transmembrane</keyword>
<feature type="transmembrane region" description="Helical" evidence="6">
    <location>
        <begin position="124"/>
        <end position="145"/>
    </location>
</feature>
<evidence type="ECO:0000256" key="3">
    <source>
        <dbReference type="ARBA" id="ARBA00022692"/>
    </source>
</evidence>
<dbReference type="InterPro" id="IPR050833">
    <property type="entry name" value="Poly_Biosynth_Transport"/>
</dbReference>
<feature type="transmembrane region" description="Helical" evidence="6">
    <location>
        <begin position="182"/>
        <end position="207"/>
    </location>
</feature>